<name>A0A2X0P2G6_9BASI</name>
<dbReference type="EMBL" id="FQNC01000041">
    <property type="protein sequence ID" value="SGY34971.1"/>
    <property type="molecule type" value="Genomic_DNA"/>
</dbReference>
<evidence type="ECO:0000313" key="5">
    <source>
        <dbReference type="Proteomes" id="UP000249464"/>
    </source>
</evidence>
<dbReference type="Proteomes" id="UP000249464">
    <property type="component" value="Unassembled WGS sequence"/>
</dbReference>
<dbReference type="InterPro" id="IPR039135">
    <property type="entry name" value="NAT9-like"/>
</dbReference>
<keyword evidence="2" id="KW-0012">Acyltransferase</keyword>
<keyword evidence="1" id="KW-0808">Transferase</keyword>
<dbReference type="AlphaFoldDB" id="A0A2X0P2G6"/>
<evidence type="ECO:0000313" key="4">
    <source>
        <dbReference type="EMBL" id="SGY34971.1"/>
    </source>
</evidence>
<gene>
    <name evidence="4" type="primary">BQ5605_C002g01709</name>
    <name evidence="4" type="ORF">BQ5605_C002G01709</name>
</gene>
<evidence type="ECO:0000256" key="2">
    <source>
        <dbReference type="ARBA" id="ARBA00023315"/>
    </source>
</evidence>
<dbReference type="GO" id="GO:0008080">
    <property type="term" value="F:N-acetyltransferase activity"/>
    <property type="evidence" value="ECO:0007669"/>
    <property type="project" value="InterPro"/>
</dbReference>
<dbReference type="PANTHER" id="PTHR13256:SF16">
    <property type="entry name" value="ALPHA_BETA-TUBULIN-N-ACETYLTRANSFERASE 9"/>
    <property type="match status" value="1"/>
</dbReference>
<reference evidence="4 5" key="1">
    <citation type="submission" date="2016-11" db="EMBL/GenBank/DDBJ databases">
        <authorList>
            <person name="Jaros S."/>
            <person name="Januszkiewicz K."/>
            <person name="Wedrychowicz H."/>
        </authorList>
    </citation>
    <scope>NUCLEOTIDE SEQUENCE [LARGE SCALE GENOMIC DNA]</scope>
</reference>
<evidence type="ECO:0000256" key="1">
    <source>
        <dbReference type="ARBA" id="ARBA00022679"/>
    </source>
</evidence>
<proteinExistence type="predicted"/>
<keyword evidence="5" id="KW-1185">Reference proteome</keyword>
<feature type="region of interest" description="Disordered" evidence="3">
    <location>
        <begin position="1"/>
        <end position="25"/>
    </location>
</feature>
<dbReference type="Gene3D" id="3.40.630.30">
    <property type="match status" value="1"/>
</dbReference>
<accession>A0A2X0P2G6</accession>
<organism evidence="4 5">
    <name type="scientific">Microbotryum silenes-dioicae</name>
    <dbReference type="NCBI Taxonomy" id="796604"/>
    <lineage>
        <taxon>Eukaryota</taxon>
        <taxon>Fungi</taxon>
        <taxon>Dikarya</taxon>
        <taxon>Basidiomycota</taxon>
        <taxon>Pucciniomycotina</taxon>
        <taxon>Microbotryomycetes</taxon>
        <taxon>Microbotryales</taxon>
        <taxon>Microbotryaceae</taxon>
        <taxon>Microbotryum</taxon>
    </lineage>
</organism>
<sequence length="149" mass="16978">MPAPAYTSNGVANQGKNSQSRWQPTSFFQPTRARWHLRDGPTTWGVPRSNWLGLALRPPYPIIRNQAMLENQSTALLGPRVILVPYRSVPHGPLDEAMRHHVPRYHEWMSDPAVREATASEPLTLEEEFAMQESWRVDQDSEHTANVQA</sequence>
<evidence type="ECO:0000256" key="3">
    <source>
        <dbReference type="SAM" id="MobiDB-lite"/>
    </source>
</evidence>
<protein>
    <submittedName>
        <fullName evidence="4">BQ5605_C002g01709 protein</fullName>
    </submittedName>
</protein>
<dbReference type="PANTHER" id="PTHR13256">
    <property type="entry name" value="N-ACETYLTRANSFERASE 9"/>
    <property type="match status" value="1"/>
</dbReference>